<dbReference type="EMBL" id="KN831961">
    <property type="protein sequence ID" value="KIO07041.1"/>
    <property type="molecule type" value="Genomic_DNA"/>
</dbReference>
<evidence type="ECO:0000313" key="2">
    <source>
        <dbReference type="Proteomes" id="UP000054217"/>
    </source>
</evidence>
<reference evidence="1 2" key="1">
    <citation type="submission" date="2014-04" db="EMBL/GenBank/DDBJ databases">
        <authorList>
            <consortium name="DOE Joint Genome Institute"/>
            <person name="Kuo A."/>
            <person name="Kohler A."/>
            <person name="Costa M.D."/>
            <person name="Nagy L.G."/>
            <person name="Floudas D."/>
            <person name="Copeland A."/>
            <person name="Barry K.W."/>
            <person name="Cichocki N."/>
            <person name="Veneault-Fourrey C."/>
            <person name="LaButti K."/>
            <person name="Lindquist E.A."/>
            <person name="Lipzen A."/>
            <person name="Lundell T."/>
            <person name="Morin E."/>
            <person name="Murat C."/>
            <person name="Sun H."/>
            <person name="Tunlid A."/>
            <person name="Henrissat B."/>
            <person name="Grigoriev I.V."/>
            <person name="Hibbett D.S."/>
            <person name="Martin F."/>
            <person name="Nordberg H.P."/>
            <person name="Cantor M.N."/>
            <person name="Hua S.X."/>
        </authorList>
    </citation>
    <scope>NUCLEOTIDE SEQUENCE [LARGE SCALE GENOMIC DNA]</scope>
    <source>
        <strain evidence="1 2">Marx 270</strain>
    </source>
</reference>
<name>A0A0C3PFH2_PISTI</name>
<organism evidence="1 2">
    <name type="scientific">Pisolithus tinctorius Marx 270</name>
    <dbReference type="NCBI Taxonomy" id="870435"/>
    <lineage>
        <taxon>Eukaryota</taxon>
        <taxon>Fungi</taxon>
        <taxon>Dikarya</taxon>
        <taxon>Basidiomycota</taxon>
        <taxon>Agaricomycotina</taxon>
        <taxon>Agaricomycetes</taxon>
        <taxon>Agaricomycetidae</taxon>
        <taxon>Boletales</taxon>
        <taxon>Sclerodermatineae</taxon>
        <taxon>Pisolithaceae</taxon>
        <taxon>Pisolithus</taxon>
    </lineage>
</organism>
<evidence type="ECO:0000313" key="1">
    <source>
        <dbReference type="EMBL" id="KIO07041.1"/>
    </source>
</evidence>
<reference evidence="2" key="2">
    <citation type="submission" date="2015-01" db="EMBL/GenBank/DDBJ databases">
        <title>Evolutionary Origins and Diversification of the Mycorrhizal Mutualists.</title>
        <authorList>
            <consortium name="DOE Joint Genome Institute"/>
            <consortium name="Mycorrhizal Genomics Consortium"/>
            <person name="Kohler A."/>
            <person name="Kuo A."/>
            <person name="Nagy L.G."/>
            <person name="Floudas D."/>
            <person name="Copeland A."/>
            <person name="Barry K.W."/>
            <person name="Cichocki N."/>
            <person name="Veneault-Fourrey C."/>
            <person name="LaButti K."/>
            <person name="Lindquist E.A."/>
            <person name="Lipzen A."/>
            <person name="Lundell T."/>
            <person name="Morin E."/>
            <person name="Murat C."/>
            <person name="Riley R."/>
            <person name="Ohm R."/>
            <person name="Sun H."/>
            <person name="Tunlid A."/>
            <person name="Henrissat B."/>
            <person name="Grigoriev I.V."/>
            <person name="Hibbett D.S."/>
            <person name="Martin F."/>
        </authorList>
    </citation>
    <scope>NUCLEOTIDE SEQUENCE [LARGE SCALE GENOMIC DNA]</scope>
    <source>
        <strain evidence="2">Marx 270</strain>
    </source>
</reference>
<dbReference type="Proteomes" id="UP000054217">
    <property type="component" value="Unassembled WGS sequence"/>
</dbReference>
<keyword evidence="2" id="KW-1185">Reference proteome</keyword>
<sequence length="60" mass="7014">MCTSYSVTFFSSKHWNTRILSARPNAQRVRVSPGDAERHCSQRVAIGDSRRWCCMAYFVW</sequence>
<accession>A0A0C3PFH2</accession>
<protein>
    <submittedName>
        <fullName evidence="1">Uncharacterized protein</fullName>
    </submittedName>
</protein>
<dbReference type="HOGENOM" id="CLU_2942740_0_0_1"/>
<proteinExistence type="predicted"/>
<dbReference type="InParanoid" id="A0A0C3PFH2"/>
<gene>
    <name evidence="1" type="ORF">M404DRAFT_426812</name>
</gene>
<dbReference type="AlphaFoldDB" id="A0A0C3PFH2"/>